<sequence length="109" mass="12616">MEDELAGLTLNEEEDAILQVQLEPNIEREEEIFRLVGCFLTASIIHFPTMKNTMANLWHPIYDVSIGLFLENLAVQLGNFVGEFIKYDGSNLGKENRNYMRVRVRIDVR</sequence>
<organism evidence="1 2">
    <name type="scientific">Gossypium armourianum</name>
    <dbReference type="NCBI Taxonomy" id="34283"/>
    <lineage>
        <taxon>Eukaryota</taxon>
        <taxon>Viridiplantae</taxon>
        <taxon>Streptophyta</taxon>
        <taxon>Embryophyta</taxon>
        <taxon>Tracheophyta</taxon>
        <taxon>Spermatophyta</taxon>
        <taxon>Magnoliopsida</taxon>
        <taxon>eudicotyledons</taxon>
        <taxon>Gunneridae</taxon>
        <taxon>Pentapetalae</taxon>
        <taxon>rosids</taxon>
        <taxon>malvids</taxon>
        <taxon>Malvales</taxon>
        <taxon>Malvaceae</taxon>
        <taxon>Malvoideae</taxon>
        <taxon>Gossypium</taxon>
    </lineage>
</organism>
<feature type="non-terminal residue" evidence="1">
    <location>
        <position position="1"/>
    </location>
</feature>
<comment type="caution">
    <text evidence="1">The sequence shown here is derived from an EMBL/GenBank/DDBJ whole genome shotgun (WGS) entry which is preliminary data.</text>
</comment>
<proteinExistence type="predicted"/>
<keyword evidence="2" id="KW-1185">Reference proteome</keyword>
<gene>
    <name evidence="1" type="ORF">Goarm_017224</name>
</gene>
<dbReference type="AlphaFoldDB" id="A0A7J9JH97"/>
<evidence type="ECO:0008006" key="3">
    <source>
        <dbReference type="Google" id="ProtNLM"/>
    </source>
</evidence>
<accession>A0A7J9JH97</accession>
<evidence type="ECO:0000313" key="1">
    <source>
        <dbReference type="EMBL" id="MBA0832865.1"/>
    </source>
</evidence>
<evidence type="ECO:0000313" key="2">
    <source>
        <dbReference type="Proteomes" id="UP000593575"/>
    </source>
</evidence>
<dbReference type="Proteomes" id="UP000593575">
    <property type="component" value="Unassembled WGS sequence"/>
</dbReference>
<dbReference type="EMBL" id="JABFAE010000007">
    <property type="protein sequence ID" value="MBA0832865.1"/>
    <property type="molecule type" value="Genomic_DNA"/>
</dbReference>
<reference evidence="1 2" key="1">
    <citation type="journal article" date="2019" name="Genome Biol. Evol.">
        <title>Insights into the evolution of the New World diploid cottons (Gossypium, subgenus Houzingenia) based on genome sequencing.</title>
        <authorList>
            <person name="Grover C.E."/>
            <person name="Arick M.A. 2nd"/>
            <person name="Thrash A."/>
            <person name="Conover J.L."/>
            <person name="Sanders W.S."/>
            <person name="Peterson D.G."/>
            <person name="Frelichowski J.E."/>
            <person name="Scheffler J.A."/>
            <person name="Scheffler B.E."/>
            <person name="Wendel J.F."/>
        </authorList>
    </citation>
    <scope>NUCLEOTIDE SEQUENCE [LARGE SCALE GENOMIC DNA]</scope>
    <source>
        <strain evidence="1">6</strain>
        <tissue evidence="1">Leaf</tissue>
    </source>
</reference>
<protein>
    <recommendedName>
        <fullName evidence="3">DUF4283 domain-containing protein</fullName>
    </recommendedName>
</protein>
<name>A0A7J9JH97_9ROSI</name>